<name>A0ACB7SSE4_HYAAI</name>
<keyword evidence="2" id="KW-1185">Reference proteome</keyword>
<protein>
    <submittedName>
        <fullName evidence="1">Uncharacterized protein</fullName>
    </submittedName>
</protein>
<evidence type="ECO:0000313" key="2">
    <source>
        <dbReference type="Proteomes" id="UP000821845"/>
    </source>
</evidence>
<accession>A0ACB7SSE4</accession>
<comment type="caution">
    <text evidence="1">The sequence shown here is derived from an EMBL/GenBank/DDBJ whole genome shotgun (WGS) entry which is preliminary data.</text>
</comment>
<sequence>MQIRKYLALLGASGTLLLVYNAFHVWRTYPLIKAPQEAFIERIAQDVAQGSSLTGGSRIEDAPAGIEKPRDTSVDRTGFFLERPLPAAFKDALEKYPVVPISDVKVVLIVTYYRCGSSFFGELMSSTPRTFFHYEPLMLFTVSGGIRPGRQYHAFQLLDGLLRCRFEPLYTAWMESTRHYKHNQFLTEVCRGGDSCFSPAHLSALCSRALTQVFKFTRLRVTQVQSWIHQNPEIAESVRVVHLVRDPRAIYSSRKSIGWCMEYKHCGTPSALCDQMTKDLDAFTELTSKLPQDRVHQIRFEDLAADPMNETKRLFSRLGLDFAPSVSAYIEKHTMATGKETRYPYSTLRNSKTVVDRWKRKLSTRLIKKVEDACSNVLHRLGYKPLYRSDQNAQGMTH</sequence>
<dbReference type="Proteomes" id="UP000821845">
    <property type="component" value="Chromosome 2"/>
</dbReference>
<gene>
    <name evidence="1" type="ORF">HPB50_000995</name>
</gene>
<evidence type="ECO:0000313" key="1">
    <source>
        <dbReference type="EMBL" id="KAH6937515.1"/>
    </source>
</evidence>
<reference evidence="1" key="1">
    <citation type="submission" date="2020-05" db="EMBL/GenBank/DDBJ databases">
        <title>Large-scale comparative analyses of tick genomes elucidate their genetic diversity and vector capacities.</title>
        <authorList>
            <person name="Jia N."/>
            <person name="Wang J."/>
            <person name="Shi W."/>
            <person name="Du L."/>
            <person name="Sun Y."/>
            <person name="Zhan W."/>
            <person name="Jiang J."/>
            <person name="Wang Q."/>
            <person name="Zhang B."/>
            <person name="Ji P."/>
            <person name="Sakyi L.B."/>
            <person name="Cui X."/>
            <person name="Yuan T."/>
            <person name="Jiang B."/>
            <person name="Yang W."/>
            <person name="Lam T.T.-Y."/>
            <person name="Chang Q."/>
            <person name="Ding S."/>
            <person name="Wang X."/>
            <person name="Zhu J."/>
            <person name="Ruan X."/>
            <person name="Zhao L."/>
            <person name="Wei J."/>
            <person name="Que T."/>
            <person name="Du C."/>
            <person name="Cheng J."/>
            <person name="Dai P."/>
            <person name="Han X."/>
            <person name="Huang E."/>
            <person name="Gao Y."/>
            <person name="Liu J."/>
            <person name="Shao H."/>
            <person name="Ye R."/>
            <person name="Li L."/>
            <person name="Wei W."/>
            <person name="Wang X."/>
            <person name="Wang C."/>
            <person name="Yang T."/>
            <person name="Huo Q."/>
            <person name="Li W."/>
            <person name="Guo W."/>
            <person name="Chen H."/>
            <person name="Zhou L."/>
            <person name="Ni X."/>
            <person name="Tian J."/>
            <person name="Zhou Y."/>
            <person name="Sheng Y."/>
            <person name="Liu T."/>
            <person name="Pan Y."/>
            <person name="Xia L."/>
            <person name="Li J."/>
            <person name="Zhao F."/>
            <person name="Cao W."/>
        </authorList>
    </citation>
    <scope>NUCLEOTIDE SEQUENCE</scope>
    <source>
        <strain evidence="1">Hyas-2018</strain>
    </source>
</reference>
<dbReference type="EMBL" id="CM023482">
    <property type="protein sequence ID" value="KAH6937515.1"/>
    <property type="molecule type" value="Genomic_DNA"/>
</dbReference>
<proteinExistence type="predicted"/>
<organism evidence="1 2">
    <name type="scientific">Hyalomma asiaticum</name>
    <name type="common">Tick</name>
    <dbReference type="NCBI Taxonomy" id="266040"/>
    <lineage>
        <taxon>Eukaryota</taxon>
        <taxon>Metazoa</taxon>
        <taxon>Ecdysozoa</taxon>
        <taxon>Arthropoda</taxon>
        <taxon>Chelicerata</taxon>
        <taxon>Arachnida</taxon>
        <taxon>Acari</taxon>
        <taxon>Parasitiformes</taxon>
        <taxon>Ixodida</taxon>
        <taxon>Ixodoidea</taxon>
        <taxon>Ixodidae</taxon>
        <taxon>Hyalomminae</taxon>
        <taxon>Hyalomma</taxon>
    </lineage>
</organism>